<protein>
    <submittedName>
        <fullName evidence="2">Uncharacterized protein</fullName>
    </submittedName>
</protein>
<evidence type="ECO:0000256" key="1">
    <source>
        <dbReference type="SAM" id="Phobius"/>
    </source>
</evidence>
<evidence type="ECO:0000313" key="3">
    <source>
        <dbReference type="Proteomes" id="UP000051061"/>
    </source>
</evidence>
<keyword evidence="3" id="KW-1185">Reference proteome</keyword>
<name>A0A9D5DRZ7_9BACI</name>
<dbReference type="EMBL" id="LJJD01000023">
    <property type="protein sequence ID" value="KQL56897.1"/>
    <property type="molecule type" value="Genomic_DNA"/>
</dbReference>
<reference evidence="2 3" key="1">
    <citation type="submission" date="2015-09" db="EMBL/GenBank/DDBJ databases">
        <title>Genome sequencing project for genomic taxonomy and phylogenomics of Bacillus-like bacteria.</title>
        <authorList>
            <person name="Liu B."/>
            <person name="Wang J."/>
            <person name="Zhu Y."/>
            <person name="Liu G."/>
            <person name="Chen Q."/>
            <person name="Chen Z."/>
            <person name="Lan J."/>
            <person name="Che J."/>
            <person name="Ge C."/>
            <person name="Shi H."/>
            <person name="Pan Z."/>
            <person name="Liu X."/>
        </authorList>
    </citation>
    <scope>NUCLEOTIDE SEQUENCE [LARGE SCALE GENOMIC DNA]</scope>
    <source>
        <strain evidence="2 3">DSM 19153</strain>
    </source>
</reference>
<keyword evidence="1" id="KW-1133">Transmembrane helix</keyword>
<comment type="caution">
    <text evidence="2">The sequence shown here is derived from an EMBL/GenBank/DDBJ whole genome shotgun (WGS) entry which is preliminary data.</text>
</comment>
<feature type="transmembrane region" description="Helical" evidence="1">
    <location>
        <begin position="99"/>
        <end position="120"/>
    </location>
</feature>
<gene>
    <name evidence="2" type="ORF">AN965_11685</name>
</gene>
<feature type="transmembrane region" description="Helical" evidence="1">
    <location>
        <begin position="70"/>
        <end position="87"/>
    </location>
</feature>
<organism evidence="2 3">
    <name type="scientific">Alkalicoccobacillus plakortidis</name>
    <dbReference type="NCBI Taxonomy" id="444060"/>
    <lineage>
        <taxon>Bacteria</taxon>
        <taxon>Bacillati</taxon>
        <taxon>Bacillota</taxon>
        <taxon>Bacilli</taxon>
        <taxon>Bacillales</taxon>
        <taxon>Bacillaceae</taxon>
        <taxon>Alkalicoccobacillus</taxon>
    </lineage>
</organism>
<evidence type="ECO:0000313" key="2">
    <source>
        <dbReference type="EMBL" id="KQL56897.1"/>
    </source>
</evidence>
<keyword evidence="1" id="KW-0812">Transmembrane</keyword>
<accession>A0A9D5DRZ7</accession>
<dbReference type="Proteomes" id="UP000051061">
    <property type="component" value="Unassembled WGS sequence"/>
</dbReference>
<sequence>MNQIIFLTLDNFKLEKSVYELNSLMRFLYDKIFARGGGEMKIVARRIWPLFALLGLAAVVMRFFTESIWLDILFNFSVGITLTFVAVDMLYEERKNSRWQIVIIGFCVLLFLVEGIVNVISVF</sequence>
<keyword evidence="1" id="KW-0472">Membrane</keyword>
<proteinExistence type="predicted"/>
<dbReference type="AlphaFoldDB" id="A0A9D5DRZ7"/>
<feature type="transmembrane region" description="Helical" evidence="1">
    <location>
        <begin position="47"/>
        <end position="64"/>
    </location>
</feature>